<evidence type="ECO:0000256" key="1">
    <source>
        <dbReference type="SAM" id="SignalP"/>
    </source>
</evidence>
<feature type="signal peptide" evidence="1">
    <location>
        <begin position="1"/>
        <end position="24"/>
    </location>
</feature>
<evidence type="ECO:0000313" key="3">
    <source>
        <dbReference type="Proteomes" id="UP000318478"/>
    </source>
</evidence>
<dbReference type="EMBL" id="SJPO01000007">
    <property type="protein sequence ID" value="TWT75649.1"/>
    <property type="molecule type" value="Genomic_DNA"/>
</dbReference>
<feature type="chain" id="PRO_5023013647" description="PEP-CTERM protein-sorting domain-containing protein" evidence="1">
    <location>
        <begin position="25"/>
        <end position="246"/>
    </location>
</feature>
<dbReference type="RefSeq" id="WP_146588587.1">
    <property type="nucleotide sequence ID" value="NZ_SJPO01000007.1"/>
</dbReference>
<organism evidence="2 3">
    <name type="scientific">Posidoniimonas polymericola</name>
    <dbReference type="NCBI Taxonomy" id="2528002"/>
    <lineage>
        <taxon>Bacteria</taxon>
        <taxon>Pseudomonadati</taxon>
        <taxon>Planctomycetota</taxon>
        <taxon>Planctomycetia</taxon>
        <taxon>Pirellulales</taxon>
        <taxon>Lacipirellulaceae</taxon>
        <taxon>Posidoniimonas</taxon>
    </lineage>
</organism>
<name>A0A5C5YLG9_9BACT</name>
<dbReference type="OrthoDB" id="285132at2"/>
<dbReference type="Proteomes" id="UP000318478">
    <property type="component" value="Unassembled WGS sequence"/>
</dbReference>
<comment type="caution">
    <text evidence="2">The sequence shown here is derived from an EMBL/GenBank/DDBJ whole genome shotgun (WGS) entry which is preliminary data.</text>
</comment>
<dbReference type="AlphaFoldDB" id="A0A5C5YLG9"/>
<reference evidence="2 3" key="1">
    <citation type="submission" date="2019-02" db="EMBL/GenBank/DDBJ databases">
        <title>Deep-cultivation of Planctomycetes and their phenomic and genomic characterization uncovers novel biology.</title>
        <authorList>
            <person name="Wiegand S."/>
            <person name="Jogler M."/>
            <person name="Boedeker C."/>
            <person name="Pinto D."/>
            <person name="Vollmers J."/>
            <person name="Rivas-Marin E."/>
            <person name="Kohn T."/>
            <person name="Peeters S.H."/>
            <person name="Heuer A."/>
            <person name="Rast P."/>
            <person name="Oberbeckmann S."/>
            <person name="Bunk B."/>
            <person name="Jeske O."/>
            <person name="Meyerdierks A."/>
            <person name="Storesund J.E."/>
            <person name="Kallscheuer N."/>
            <person name="Luecker S."/>
            <person name="Lage O.M."/>
            <person name="Pohl T."/>
            <person name="Merkel B.J."/>
            <person name="Hornburger P."/>
            <person name="Mueller R.-W."/>
            <person name="Bruemmer F."/>
            <person name="Labrenz M."/>
            <person name="Spormann A.M."/>
            <person name="Op Den Camp H."/>
            <person name="Overmann J."/>
            <person name="Amann R."/>
            <person name="Jetten M.S.M."/>
            <person name="Mascher T."/>
            <person name="Medema M.H."/>
            <person name="Devos D.P."/>
            <person name="Kaster A.-K."/>
            <person name="Ovreas L."/>
            <person name="Rohde M."/>
            <person name="Galperin M.Y."/>
            <person name="Jogler C."/>
        </authorList>
    </citation>
    <scope>NUCLEOTIDE SEQUENCE [LARGE SCALE GENOMIC DNA]</scope>
    <source>
        <strain evidence="2 3">Pla123a</strain>
    </source>
</reference>
<sequence precursor="true">MKKLKTLAIIATLAANLACGSAKAVVWNGPSTTFSKAPFADSSLPENQDRLTDDIWITRTNTRGLYNAVSEIFQGDDSPAGTQWAVGTTTDLGSLSFDTWLNTVGLSSSIGGPPNSVGVDFVVHLVSDDIYFDLQFTEWGQGSGAGGSFAYIRSTPLTANGDFNSDGLVDAADYTIWRDTLDSTEDLRADANGDNVINTADYDIWAATYDSPIGAATSTPEPSTAATLVLACVAAGLARTTNRRSA</sequence>
<accession>A0A5C5YLG9</accession>
<gene>
    <name evidence="2" type="ORF">Pla123a_31590</name>
</gene>
<evidence type="ECO:0008006" key="4">
    <source>
        <dbReference type="Google" id="ProtNLM"/>
    </source>
</evidence>
<evidence type="ECO:0000313" key="2">
    <source>
        <dbReference type="EMBL" id="TWT75649.1"/>
    </source>
</evidence>
<dbReference type="InterPro" id="IPR036439">
    <property type="entry name" value="Dockerin_dom_sf"/>
</dbReference>
<proteinExistence type="predicted"/>
<keyword evidence="1" id="KW-0732">Signal</keyword>
<keyword evidence="3" id="KW-1185">Reference proteome</keyword>
<dbReference type="SUPFAM" id="SSF63446">
    <property type="entry name" value="Type I dockerin domain"/>
    <property type="match status" value="1"/>
</dbReference>
<dbReference type="Gene3D" id="1.10.1330.10">
    <property type="entry name" value="Dockerin domain"/>
    <property type="match status" value="1"/>
</dbReference>
<protein>
    <recommendedName>
        <fullName evidence="4">PEP-CTERM protein-sorting domain-containing protein</fullName>
    </recommendedName>
</protein>
<dbReference type="GO" id="GO:0000272">
    <property type="term" value="P:polysaccharide catabolic process"/>
    <property type="evidence" value="ECO:0007669"/>
    <property type="project" value="InterPro"/>
</dbReference>